<evidence type="ECO:0000256" key="1">
    <source>
        <dbReference type="ARBA" id="ARBA00022833"/>
    </source>
</evidence>
<dbReference type="AlphaFoldDB" id="A0A543BIT1"/>
<evidence type="ECO:0000313" key="3">
    <source>
        <dbReference type="Proteomes" id="UP000317209"/>
    </source>
</evidence>
<dbReference type="GO" id="GO:0016811">
    <property type="term" value="F:hydrolase activity, acting on carbon-nitrogen (but not peptide) bonds, in linear amides"/>
    <property type="evidence" value="ECO:0007669"/>
    <property type="project" value="TreeGrafter"/>
</dbReference>
<keyword evidence="1" id="KW-0862">Zinc</keyword>
<evidence type="ECO:0000313" key="2">
    <source>
        <dbReference type="EMBL" id="TQL84757.1"/>
    </source>
</evidence>
<organism evidence="2 3">
    <name type="scientific">Microbacterium saperdae</name>
    <dbReference type="NCBI Taxonomy" id="69368"/>
    <lineage>
        <taxon>Bacteria</taxon>
        <taxon>Bacillati</taxon>
        <taxon>Actinomycetota</taxon>
        <taxon>Actinomycetes</taxon>
        <taxon>Micrococcales</taxon>
        <taxon>Microbacteriaceae</taxon>
        <taxon>Microbacterium</taxon>
    </lineage>
</organism>
<dbReference type="Pfam" id="PF02585">
    <property type="entry name" value="PIG-L"/>
    <property type="match status" value="1"/>
</dbReference>
<dbReference type="GO" id="GO:0016137">
    <property type="term" value="P:glycoside metabolic process"/>
    <property type="evidence" value="ECO:0007669"/>
    <property type="project" value="UniProtKB-ARBA"/>
</dbReference>
<proteinExistence type="predicted"/>
<comment type="caution">
    <text evidence="2">The sequence shown here is derived from an EMBL/GenBank/DDBJ whole genome shotgun (WGS) entry which is preliminary data.</text>
</comment>
<dbReference type="InterPro" id="IPR024078">
    <property type="entry name" value="LmbE-like_dom_sf"/>
</dbReference>
<protein>
    <submittedName>
        <fullName evidence="2">LmbE family N-acetylglucosaminyl deacetylase</fullName>
    </submittedName>
</protein>
<gene>
    <name evidence="2" type="ORF">FB560_0349</name>
</gene>
<keyword evidence="3" id="KW-1185">Reference proteome</keyword>
<reference evidence="2 3" key="1">
    <citation type="submission" date="2019-06" db="EMBL/GenBank/DDBJ databases">
        <title>Sequencing the genomes of 1000 actinobacteria strains.</title>
        <authorList>
            <person name="Klenk H.-P."/>
        </authorList>
    </citation>
    <scope>NUCLEOTIDE SEQUENCE [LARGE SCALE GENOMIC DNA]</scope>
    <source>
        <strain evidence="2 3">DSM 20169</strain>
    </source>
</reference>
<dbReference type="PANTHER" id="PTHR12993:SF11">
    <property type="entry name" value="N-ACETYLGLUCOSAMINYL-PHOSPHATIDYLINOSITOL DE-N-ACETYLASE"/>
    <property type="match status" value="1"/>
</dbReference>
<dbReference type="Proteomes" id="UP000317209">
    <property type="component" value="Unassembled WGS sequence"/>
</dbReference>
<dbReference type="InterPro" id="IPR003737">
    <property type="entry name" value="GlcNAc_PI_deacetylase-related"/>
</dbReference>
<name>A0A543BIT1_9MICO</name>
<dbReference type="EMBL" id="VFOX01000001">
    <property type="protein sequence ID" value="TQL84757.1"/>
    <property type="molecule type" value="Genomic_DNA"/>
</dbReference>
<accession>A0A543BIT1</accession>
<dbReference type="Gene3D" id="3.40.50.10320">
    <property type="entry name" value="LmbE-like"/>
    <property type="match status" value="1"/>
</dbReference>
<dbReference type="PANTHER" id="PTHR12993">
    <property type="entry name" value="N-ACETYLGLUCOSAMINYL-PHOSPHATIDYLINOSITOL DE-N-ACETYLASE-RELATED"/>
    <property type="match status" value="1"/>
</dbReference>
<dbReference type="SUPFAM" id="SSF102588">
    <property type="entry name" value="LmbE-like"/>
    <property type="match status" value="1"/>
</dbReference>
<sequence>MRILAIGAQPGDVEHACAGVLARYASGGHAVTIAVATTGATAALSGTADEAGRIRREETEAACAVIGADLIWLGNEDEFLTEDKPTRMSVIDAIRSVGPDVLLVPSELEDHPDRRAAARLGSDARIPAAMPLLGSHHGPVDIPTTFVMDTRGGRRFEPHGFADISDTIDLKQTMVECHVTQRTWAKAILGVDTAEDMLRLARMRGHQAGVRHAEAFQLVLGPPATEGWALLPSTRGDDT</sequence>
<dbReference type="RefSeq" id="WP_170198020.1">
    <property type="nucleotide sequence ID" value="NZ_VFOX01000001.1"/>
</dbReference>